<name>A0AAD4PDP0_PERFH</name>
<proteinExistence type="predicted"/>
<evidence type="ECO:0000256" key="1">
    <source>
        <dbReference type="SAM" id="MobiDB-lite"/>
    </source>
</evidence>
<protein>
    <submittedName>
        <fullName evidence="2">Uncharacterized protein</fullName>
    </submittedName>
</protein>
<sequence>MAERKELFTMFNEMYEKSVRTPSSASTPIVTSNPIITKHVSAEMDEHSMSHVPDLSTEKQDDEMSDSVMSQATRFLNLKPLNVIHLGDAGNLIDPDLKQNVTCPARGVMMMSITQPIQNKRGFMKSMLLSICKKVKQVTRSLKKLMS</sequence>
<evidence type="ECO:0000313" key="2">
    <source>
        <dbReference type="EMBL" id="KAH6835092.1"/>
    </source>
</evidence>
<gene>
    <name evidence="2" type="ORF">C2S53_003663</name>
</gene>
<organism evidence="2 3">
    <name type="scientific">Perilla frutescens var. hirtella</name>
    <name type="common">Perilla citriodora</name>
    <name type="synonym">Perilla setoyensis</name>
    <dbReference type="NCBI Taxonomy" id="608512"/>
    <lineage>
        <taxon>Eukaryota</taxon>
        <taxon>Viridiplantae</taxon>
        <taxon>Streptophyta</taxon>
        <taxon>Embryophyta</taxon>
        <taxon>Tracheophyta</taxon>
        <taxon>Spermatophyta</taxon>
        <taxon>Magnoliopsida</taxon>
        <taxon>eudicotyledons</taxon>
        <taxon>Gunneridae</taxon>
        <taxon>Pentapetalae</taxon>
        <taxon>asterids</taxon>
        <taxon>lamiids</taxon>
        <taxon>Lamiales</taxon>
        <taxon>Lamiaceae</taxon>
        <taxon>Nepetoideae</taxon>
        <taxon>Elsholtzieae</taxon>
        <taxon>Perilla</taxon>
    </lineage>
</organism>
<accession>A0AAD4PDP0</accession>
<reference evidence="2 3" key="1">
    <citation type="journal article" date="2021" name="Nat. Commun.">
        <title>Incipient diploidization of the medicinal plant Perilla within 10,000 years.</title>
        <authorList>
            <person name="Zhang Y."/>
            <person name="Shen Q."/>
            <person name="Leng L."/>
            <person name="Zhang D."/>
            <person name="Chen S."/>
            <person name="Shi Y."/>
            <person name="Ning Z."/>
            <person name="Chen S."/>
        </authorList>
    </citation>
    <scope>NUCLEOTIDE SEQUENCE [LARGE SCALE GENOMIC DNA]</scope>
    <source>
        <strain evidence="3">cv. PC099</strain>
    </source>
</reference>
<dbReference type="EMBL" id="SDAM02000040">
    <property type="protein sequence ID" value="KAH6835092.1"/>
    <property type="molecule type" value="Genomic_DNA"/>
</dbReference>
<comment type="caution">
    <text evidence="2">The sequence shown here is derived from an EMBL/GenBank/DDBJ whole genome shotgun (WGS) entry which is preliminary data.</text>
</comment>
<dbReference type="Proteomes" id="UP001190926">
    <property type="component" value="Unassembled WGS sequence"/>
</dbReference>
<feature type="region of interest" description="Disordered" evidence="1">
    <location>
        <begin position="46"/>
        <end position="68"/>
    </location>
</feature>
<dbReference type="AlphaFoldDB" id="A0AAD4PDP0"/>
<evidence type="ECO:0000313" key="3">
    <source>
        <dbReference type="Proteomes" id="UP001190926"/>
    </source>
</evidence>
<keyword evidence="3" id="KW-1185">Reference proteome</keyword>